<keyword evidence="7" id="KW-1185">Reference proteome</keyword>
<dbReference type="InterPro" id="IPR006129">
    <property type="entry name" value="AdhesinB"/>
</dbReference>
<dbReference type="InterPro" id="IPR006128">
    <property type="entry name" value="Lipoprotein_PsaA-like"/>
</dbReference>
<keyword evidence="4" id="KW-0732">Signal</keyword>
<protein>
    <submittedName>
        <fullName evidence="6">Manganese-binding lipoprotein MntA</fullName>
    </submittedName>
</protein>
<dbReference type="SUPFAM" id="SSF53807">
    <property type="entry name" value="Helical backbone' metal receptor"/>
    <property type="match status" value="1"/>
</dbReference>
<dbReference type="PANTHER" id="PTHR42953:SF1">
    <property type="entry name" value="METAL-BINDING PROTEIN HI_0362-RELATED"/>
    <property type="match status" value="1"/>
</dbReference>
<evidence type="ECO:0000256" key="5">
    <source>
        <dbReference type="RuleBase" id="RU003512"/>
    </source>
</evidence>
<keyword evidence="3" id="KW-0479">Metal-binding</keyword>
<dbReference type="Proteomes" id="UP000606653">
    <property type="component" value="Unassembled WGS sequence"/>
</dbReference>
<comment type="caution">
    <text evidence="6">The sequence shown here is derived from an EMBL/GenBank/DDBJ whole genome shotgun (WGS) entry which is preliminary data.</text>
</comment>
<keyword evidence="6" id="KW-0449">Lipoprotein</keyword>
<dbReference type="Gene3D" id="3.40.50.1980">
    <property type="entry name" value="Nitrogenase molybdenum iron protein domain"/>
    <property type="match status" value="2"/>
</dbReference>
<dbReference type="PRINTS" id="PR00691">
    <property type="entry name" value="ADHESINB"/>
</dbReference>
<dbReference type="EMBL" id="BMLN01000007">
    <property type="protein sequence ID" value="GGO02456.1"/>
    <property type="molecule type" value="Genomic_DNA"/>
</dbReference>
<evidence type="ECO:0000256" key="3">
    <source>
        <dbReference type="ARBA" id="ARBA00022723"/>
    </source>
</evidence>
<dbReference type="InterPro" id="IPR050492">
    <property type="entry name" value="Bact_metal-bind_prot9"/>
</dbReference>
<comment type="similarity">
    <text evidence="5">Belongs to the bacterial solute-binding protein 9 family.</text>
</comment>
<reference evidence="7" key="1">
    <citation type="journal article" date="2019" name="Int. J. Syst. Evol. Microbiol.">
        <title>The Global Catalogue of Microorganisms (GCM) 10K type strain sequencing project: providing services to taxonomists for standard genome sequencing and annotation.</title>
        <authorList>
            <consortium name="The Broad Institute Genomics Platform"/>
            <consortium name="The Broad Institute Genome Sequencing Center for Infectious Disease"/>
            <person name="Wu L."/>
            <person name="Ma J."/>
        </authorList>
    </citation>
    <scope>NUCLEOTIDE SEQUENCE [LARGE SCALE GENOMIC DNA]</scope>
    <source>
        <strain evidence="7">CGMCC 1.6964</strain>
    </source>
</reference>
<dbReference type="RefSeq" id="WP_018978636.1">
    <property type="nucleotide sequence ID" value="NZ_BMLN01000007.1"/>
</dbReference>
<evidence type="ECO:0000256" key="2">
    <source>
        <dbReference type="ARBA" id="ARBA00022448"/>
    </source>
</evidence>
<evidence type="ECO:0000256" key="4">
    <source>
        <dbReference type="ARBA" id="ARBA00022729"/>
    </source>
</evidence>
<evidence type="ECO:0000313" key="7">
    <source>
        <dbReference type="Proteomes" id="UP000606653"/>
    </source>
</evidence>
<keyword evidence="2 5" id="KW-0813">Transport</keyword>
<comment type="subcellular location">
    <subcellularLocation>
        <location evidence="1">Cell envelope</location>
    </subcellularLocation>
</comment>
<sequence length="322" mass="35296">MKTESKMRSDKQKIRGWYMLIPLFVTLMLAGCSGSTGAQGMSEDGRLLVTATTGMIADAAKEIGGEYVEVTTLMGPGVDPHLFKASQGDIRKLDRAAVVFYGGLHLEGNMERVLEKMAAQKTVVAVTDNMPRERLLSAESESDEFDPHVWFDVNLWMSAAETVRNTLIAKDPANADAYREQGARYLQELQELDEYVRGRMLEIPAEGRVLVTAHDAFGYFGRAYDVEVVGLQGISTAAEFGARDVSRLRDYLVERNIKAVFVESSMPARSMEAIVAGAAQRGHEVRIGGELFSDAMGESGTPEGTYSGMIRHNVDTIAEALK</sequence>
<evidence type="ECO:0000256" key="1">
    <source>
        <dbReference type="ARBA" id="ARBA00004196"/>
    </source>
</evidence>
<name>A0ABQ2L491_9BACL</name>
<evidence type="ECO:0000313" key="6">
    <source>
        <dbReference type="EMBL" id="GGO02456.1"/>
    </source>
</evidence>
<dbReference type="PANTHER" id="PTHR42953">
    <property type="entry name" value="HIGH-AFFINITY ZINC UPTAKE SYSTEM PROTEIN ZNUA-RELATED"/>
    <property type="match status" value="1"/>
</dbReference>
<organism evidence="6 7">
    <name type="scientific">Saccharibacillus kuerlensis</name>
    <dbReference type="NCBI Taxonomy" id="459527"/>
    <lineage>
        <taxon>Bacteria</taxon>
        <taxon>Bacillati</taxon>
        <taxon>Bacillota</taxon>
        <taxon>Bacilli</taxon>
        <taxon>Bacillales</taxon>
        <taxon>Paenibacillaceae</taxon>
        <taxon>Saccharibacillus</taxon>
    </lineage>
</organism>
<dbReference type="PROSITE" id="PS51257">
    <property type="entry name" value="PROKAR_LIPOPROTEIN"/>
    <property type="match status" value="1"/>
</dbReference>
<gene>
    <name evidence="6" type="primary">mntA</name>
    <name evidence="6" type="ORF">GCM10010969_25780</name>
</gene>
<accession>A0ABQ2L491</accession>
<dbReference type="PRINTS" id="PR00690">
    <property type="entry name" value="ADHESNFAMILY"/>
</dbReference>
<proteinExistence type="inferred from homology"/>
<dbReference type="InterPro" id="IPR006127">
    <property type="entry name" value="ZnuA-like"/>
</dbReference>
<dbReference type="Pfam" id="PF01297">
    <property type="entry name" value="ZnuA"/>
    <property type="match status" value="1"/>
</dbReference>